<dbReference type="CDD" id="cd05300">
    <property type="entry name" value="2-Hacid_dh_1"/>
    <property type="match status" value="1"/>
</dbReference>
<comment type="caution">
    <text evidence="4">The sequence shown here is derived from an EMBL/GenBank/DDBJ whole genome shotgun (WGS) entry which is preliminary data.</text>
</comment>
<organism evidence="4 5">
    <name type="scientific">Luteolibacter yonseiensis</name>
    <dbReference type="NCBI Taxonomy" id="1144680"/>
    <lineage>
        <taxon>Bacteria</taxon>
        <taxon>Pseudomonadati</taxon>
        <taxon>Verrucomicrobiota</taxon>
        <taxon>Verrucomicrobiia</taxon>
        <taxon>Verrucomicrobiales</taxon>
        <taxon>Verrucomicrobiaceae</taxon>
        <taxon>Luteolibacter</taxon>
    </lineage>
</organism>
<dbReference type="Gene3D" id="3.40.50.720">
    <property type="entry name" value="NAD(P)-binding Rossmann-like Domain"/>
    <property type="match status" value="2"/>
</dbReference>
<evidence type="ECO:0000256" key="2">
    <source>
        <dbReference type="ARBA" id="ARBA00023027"/>
    </source>
</evidence>
<protein>
    <submittedName>
        <fullName evidence="4">D-2-hydroxyacid dehydrogenase</fullName>
    </submittedName>
</protein>
<evidence type="ECO:0000313" key="4">
    <source>
        <dbReference type="EMBL" id="MBK1817804.1"/>
    </source>
</evidence>
<dbReference type="Pfam" id="PF02826">
    <property type="entry name" value="2-Hacid_dh_C"/>
    <property type="match status" value="1"/>
</dbReference>
<evidence type="ECO:0000256" key="1">
    <source>
        <dbReference type="ARBA" id="ARBA00023002"/>
    </source>
</evidence>
<evidence type="ECO:0000313" key="5">
    <source>
        <dbReference type="Proteomes" id="UP000600139"/>
    </source>
</evidence>
<keyword evidence="1" id="KW-0560">Oxidoreductase</keyword>
<keyword evidence="5" id="KW-1185">Reference proteome</keyword>
<name>A0A934RA50_9BACT</name>
<dbReference type="InterPro" id="IPR006140">
    <property type="entry name" value="D-isomer_DH_NAD-bd"/>
</dbReference>
<accession>A0A934RA50</accession>
<dbReference type="GO" id="GO:0016491">
    <property type="term" value="F:oxidoreductase activity"/>
    <property type="evidence" value="ECO:0007669"/>
    <property type="project" value="UniProtKB-KW"/>
</dbReference>
<evidence type="ECO:0000259" key="3">
    <source>
        <dbReference type="Pfam" id="PF02826"/>
    </source>
</evidence>
<dbReference type="AlphaFoldDB" id="A0A934RA50"/>
<dbReference type="GO" id="GO:0051287">
    <property type="term" value="F:NAD binding"/>
    <property type="evidence" value="ECO:0007669"/>
    <property type="project" value="InterPro"/>
</dbReference>
<feature type="domain" description="D-isomer specific 2-hydroxyacid dehydrogenase NAD-binding" evidence="3">
    <location>
        <begin position="115"/>
        <end position="292"/>
    </location>
</feature>
<dbReference type="PANTHER" id="PTHR43333">
    <property type="entry name" value="2-HACID_DH_C DOMAIN-CONTAINING PROTEIN"/>
    <property type="match status" value="1"/>
</dbReference>
<dbReference type="SUPFAM" id="SSF51735">
    <property type="entry name" value="NAD(P)-binding Rossmann-fold domains"/>
    <property type="match status" value="1"/>
</dbReference>
<dbReference type="EMBL" id="JAENIK010000012">
    <property type="protein sequence ID" value="MBK1817804.1"/>
    <property type="molecule type" value="Genomic_DNA"/>
</dbReference>
<dbReference type="RefSeq" id="WP_200352734.1">
    <property type="nucleotide sequence ID" value="NZ_BAABHZ010000001.1"/>
</dbReference>
<proteinExistence type="predicted"/>
<dbReference type="InterPro" id="IPR036291">
    <property type="entry name" value="NAD(P)-bd_dom_sf"/>
</dbReference>
<dbReference type="PANTHER" id="PTHR43333:SF1">
    <property type="entry name" value="D-ISOMER SPECIFIC 2-HYDROXYACID DEHYDROGENASE NAD-BINDING DOMAIN-CONTAINING PROTEIN"/>
    <property type="match status" value="1"/>
</dbReference>
<dbReference type="Proteomes" id="UP000600139">
    <property type="component" value="Unassembled WGS sequence"/>
</dbReference>
<dbReference type="SUPFAM" id="SSF52283">
    <property type="entry name" value="Formate/glycerate dehydrogenase catalytic domain-like"/>
    <property type="match status" value="1"/>
</dbReference>
<keyword evidence="2" id="KW-0520">NAD</keyword>
<gene>
    <name evidence="4" type="ORF">JIN84_19445</name>
</gene>
<sequence length="324" mass="35212">METHRIFSDSPLSADHARLLVDGAAPHEILFPKKAVASVLAKPEPDPAFALADIAFGQPDLDSIRSSGKLKWLHISTAGFTRYDTPEFRALVAERGIVVTNSSSVYARACADHVFAFMLAQSRLLPEALASQAANGSEEWFRLRSNSVSLRGQHVVILGFGGIATELVKLLVPFEMKITAMRRQPRGDEGFPTVTTEELPAALATADHVINILPDNAASQHFINAERLAQMKPGVIFHNIGRGTTVDQDALLESLRSGHLGAAWLDVTEPEPLPADHPLRSVPNCHITPHIAGGHGDESGTLVRHFLTNLNLYLAGEPLRDRIM</sequence>
<reference evidence="4" key="1">
    <citation type="submission" date="2021-01" db="EMBL/GenBank/DDBJ databases">
        <title>Modified the classification status of verrucomicrobia.</title>
        <authorList>
            <person name="Feng X."/>
        </authorList>
    </citation>
    <scope>NUCLEOTIDE SEQUENCE</scope>
    <source>
        <strain evidence="4">JCM 18052</strain>
    </source>
</reference>